<dbReference type="Proteomes" id="UP000176221">
    <property type="component" value="Unassembled WGS sequence"/>
</dbReference>
<name>A0A1G2NF09_9BACT</name>
<dbReference type="Pfam" id="PF00534">
    <property type="entry name" value="Glycos_transf_1"/>
    <property type="match status" value="1"/>
</dbReference>
<gene>
    <name evidence="3" type="ORF">A2928_03875</name>
</gene>
<dbReference type="GO" id="GO:0016757">
    <property type="term" value="F:glycosyltransferase activity"/>
    <property type="evidence" value="ECO:0007669"/>
    <property type="project" value="InterPro"/>
</dbReference>
<proteinExistence type="predicted"/>
<evidence type="ECO:0000259" key="1">
    <source>
        <dbReference type="Pfam" id="PF00534"/>
    </source>
</evidence>
<dbReference type="PANTHER" id="PTHR45947:SF3">
    <property type="entry name" value="SULFOQUINOVOSYL TRANSFERASE SQD2"/>
    <property type="match status" value="1"/>
</dbReference>
<feature type="domain" description="Glycosyl transferase family 1" evidence="1">
    <location>
        <begin position="192"/>
        <end position="351"/>
    </location>
</feature>
<organism evidence="3 4">
    <name type="scientific">Candidatus Taylorbacteria bacterium RIFCSPLOWO2_01_FULL_45_15b</name>
    <dbReference type="NCBI Taxonomy" id="1802319"/>
    <lineage>
        <taxon>Bacteria</taxon>
        <taxon>Candidatus Tayloriibacteriota</taxon>
    </lineage>
</organism>
<dbReference type="Gene3D" id="3.40.50.2000">
    <property type="entry name" value="Glycogen Phosphorylase B"/>
    <property type="match status" value="2"/>
</dbReference>
<dbReference type="InterPro" id="IPR001296">
    <property type="entry name" value="Glyco_trans_1"/>
</dbReference>
<dbReference type="InterPro" id="IPR050194">
    <property type="entry name" value="Glycosyltransferase_grp1"/>
</dbReference>
<evidence type="ECO:0000313" key="3">
    <source>
        <dbReference type="EMBL" id="OHA34646.1"/>
    </source>
</evidence>
<sequence length="385" mass="43670">MNTSPKEIAVVMVSMDRHILKEDSTVSGRMKEYARCFGELHIILFATKGQEEKIARDGYTIYPTNSLTKFHHITSARAVGEKLLPSIQSRFLNVVVSVSDPFETGWVGKYLKRRFKVALQVQVHTDFLSGYFMRGSVYNPVRILAARRVLQCADGVRVVSERIRRSLIESNIHISAPIDVLPIFVEEKEFLSPRQETGENTVVTLSRLEKEKNIESAIRIFKKVHDANRNTRLIVIGDGSERKSLEQLAEFEGLTDSVTFAGWLKTPEKILQKATVFLHTSYYEGYGIALIEAALAGVPMVTTNVGVAEELVDNGSNSFVIDVHNLDEFAEKITFLLQDPRLRTMMSERIRIRAKELTKITKSEYMAEYAELHRKALEHFLSTNS</sequence>
<accession>A0A1G2NF09</accession>
<dbReference type="Pfam" id="PF13579">
    <property type="entry name" value="Glyco_trans_4_4"/>
    <property type="match status" value="1"/>
</dbReference>
<dbReference type="InterPro" id="IPR028098">
    <property type="entry name" value="Glyco_trans_4-like_N"/>
</dbReference>
<evidence type="ECO:0000259" key="2">
    <source>
        <dbReference type="Pfam" id="PF13579"/>
    </source>
</evidence>
<feature type="domain" description="Glycosyltransferase subfamily 4-like N-terminal" evidence="2">
    <location>
        <begin position="32"/>
        <end position="181"/>
    </location>
</feature>
<dbReference type="SUPFAM" id="SSF53756">
    <property type="entry name" value="UDP-Glycosyltransferase/glycogen phosphorylase"/>
    <property type="match status" value="1"/>
</dbReference>
<dbReference type="STRING" id="1802319.A2928_03875"/>
<dbReference type="CDD" id="cd03801">
    <property type="entry name" value="GT4_PimA-like"/>
    <property type="match status" value="1"/>
</dbReference>
<comment type="caution">
    <text evidence="3">The sequence shown here is derived from an EMBL/GenBank/DDBJ whole genome shotgun (WGS) entry which is preliminary data.</text>
</comment>
<dbReference type="PANTHER" id="PTHR45947">
    <property type="entry name" value="SULFOQUINOVOSYL TRANSFERASE SQD2"/>
    <property type="match status" value="1"/>
</dbReference>
<protein>
    <submittedName>
        <fullName evidence="3">Uncharacterized protein</fullName>
    </submittedName>
</protein>
<reference evidence="3 4" key="1">
    <citation type="journal article" date="2016" name="Nat. Commun.">
        <title>Thousands of microbial genomes shed light on interconnected biogeochemical processes in an aquifer system.</title>
        <authorList>
            <person name="Anantharaman K."/>
            <person name="Brown C.T."/>
            <person name="Hug L.A."/>
            <person name="Sharon I."/>
            <person name="Castelle C.J."/>
            <person name="Probst A.J."/>
            <person name="Thomas B.C."/>
            <person name="Singh A."/>
            <person name="Wilkins M.J."/>
            <person name="Karaoz U."/>
            <person name="Brodie E.L."/>
            <person name="Williams K.H."/>
            <person name="Hubbard S.S."/>
            <person name="Banfield J.F."/>
        </authorList>
    </citation>
    <scope>NUCLEOTIDE SEQUENCE [LARGE SCALE GENOMIC DNA]</scope>
</reference>
<dbReference type="EMBL" id="MHRX01000009">
    <property type="protein sequence ID" value="OHA34646.1"/>
    <property type="molecule type" value="Genomic_DNA"/>
</dbReference>
<dbReference type="AlphaFoldDB" id="A0A1G2NF09"/>
<evidence type="ECO:0000313" key="4">
    <source>
        <dbReference type="Proteomes" id="UP000176221"/>
    </source>
</evidence>